<dbReference type="SUPFAM" id="SSF53756">
    <property type="entry name" value="UDP-Glycosyltransferase/glycogen phosphorylase"/>
    <property type="match status" value="1"/>
</dbReference>
<keyword evidence="1" id="KW-0808">Transferase</keyword>
<reference evidence="1 2" key="1">
    <citation type="submission" date="2018-07" db="EMBL/GenBank/DDBJ databases">
        <title>High-quality-draft genome sequence of Gaiella occulta.</title>
        <authorList>
            <person name="Severino R."/>
            <person name="Froufe H.J.C."/>
            <person name="Rainey F.A."/>
            <person name="Barroso C."/>
            <person name="Albuquerque L."/>
            <person name="Lobo-Da-Cunha A."/>
            <person name="Da Costa M.S."/>
            <person name="Egas C."/>
        </authorList>
    </citation>
    <scope>NUCLEOTIDE SEQUENCE [LARGE SCALE GENOMIC DNA]</scope>
    <source>
        <strain evidence="1 2">F2-233</strain>
    </source>
</reference>
<dbReference type="EMBL" id="QQZY01000003">
    <property type="protein sequence ID" value="RDI74867.1"/>
    <property type="molecule type" value="Genomic_DNA"/>
</dbReference>
<dbReference type="Pfam" id="PF13692">
    <property type="entry name" value="Glyco_trans_1_4"/>
    <property type="match status" value="1"/>
</dbReference>
<dbReference type="OrthoDB" id="9771846at2"/>
<gene>
    <name evidence="1" type="ORF">Gocc_1756</name>
</gene>
<evidence type="ECO:0000313" key="2">
    <source>
        <dbReference type="Proteomes" id="UP000254134"/>
    </source>
</evidence>
<protein>
    <submittedName>
        <fullName evidence="1">Glycosyl transferases group 1</fullName>
    </submittedName>
</protein>
<comment type="caution">
    <text evidence="1">The sequence shown here is derived from an EMBL/GenBank/DDBJ whole genome shotgun (WGS) entry which is preliminary data.</text>
</comment>
<evidence type="ECO:0000313" key="1">
    <source>
        <dbReference type="EMBL" id="RDI74867.1"/>
    </source>
</evidence>
<reference evidence="2" key="2">
    <citation type="journal article" date="2019" name="MicrobiologyOpen">
        <title>High-quality draft genome sequence of Gaiella occulta isolated from a 150 meter deep mineral water borehole and comparison with the genome sequences of other deep-branching lineages of the phylum Actinobacteria.</title>
        <authorList>
            <person name="Severino R."/>
            <person name="Froufe H.J.C."/>
            <person name="Barroso C."/>
            <person name="Albuquerque L."/>
            <person name="Lobo-da-Cunha A."/>
            <person name="da Costa M.S."/>
            <person name="Egas C."/>
        </authorList>
    </citation>
    <scope>NUCLEOTIDE SEQUENCE [LARGE SCALE GENOMIC DNA]</scope>
    <source>
        <strain evidence="2">F2-233</strain>
    </source>
</reference>
<sequence>MTETPFSIICLSPQEWSASLPTNRQQIMRRAAERGHPVLFVETGQFVGTHLWRLILRPRRRSLLRRLFTGEAAAPGVTVRKALNVLPWGQRYRASDAVNGRISRWVVARAARGLPRPRVIWLYDPRATWAVGHADDAFGVYDCVDDYPEQATGERNRALVAAADRRAALLSRLVFTTTTPLFDRHARTNPRTHLVRNVGDFAHFAPASDRDRAPRELRDLPRPVLGFAGNFLPGKVDFELLDEIVRSLETGSLLLAGPAADGTVRRRLNEAVRHPNVTWLGSVRYEQLPSIVAAFDVGLIPYLRNEYTRSCFPLKLFEYLAAGKPVVASGLPELEGMEPDVVVASGAASFMAAVGTAAGDGDAAAVARRQAIAAANTWESRTSRLISLISQEL</sequence>
<name>A0A7M2YZE0_9ACTN</name>
<accession>A0A7M2YZE0</accession>
<dbReference type="AlphaFoldDB" id="A0A7M2YZE0"/>
<dbReference type="GO" id="GO:0016740">
    <property type="term" value="F:transferase activity"/>
    <property type="evidence" value="ECO:0007669"/>
    <property type="project" value="UniProtKB-KW"/>
</dbReference>
<proteinExistence type="predicted"/>
<organism evidence="1 2">
    <name type="scientific">Gaiella occulta</name>
    <dbReference type="NCBI Taxonomy" id="1002870"/>
    <lineage>
        <taxon>Bacteria</taxon>
        <taxon>Bacillati</taxon>
        <taxon>Actinomycetota</taxon>
        <taxon>Thermoleophilia</taxon>
        <taxon>Gaiellales</taxon>
        <taxon>Gaiellaceae</taxon>
        <taxon>Gaiella</taxon>
    </lineage>
</organism>
<keyword evidence="2" id="KW-1185">Reference proteome</keyword>
<dbReference type="RefSeq" id="WP_114796148.1">
    <property type="nucleotide sequence ID" value="NZ_QQZY01000003.1"/>
</dbReference>
<dbReference type="Proteomes" id="UP000254134">
    <property type="component" value="Unassembled WGS sequence"/>
</dbReference>
<dbReference type="Gene3D" id="3.40.50.2000">
    <property type="entry name" value="Glycogen Phosphorylase B"/>
    <property type="match status" value="1"/>
</dbReference>